<keyword evidence="6" id="KW-1133">Transmembrane helix</keyword>
<accession>K6Y9Y8</accession>
<dbReference type="PROSITE" id="PS50192">
    <property type="entry name" value="T_SNARE"/>
    <property type="match status" value="1"/>
</dbReference>
<dbReference type="Gene3D" id="1.10.287.950">
    <property type="entry name" value="Methyl-accepting chemotaxis protein"/>
    <property type="match status" value="1"/>
</dbReference>
<dbReference type="PANTHER" id="PTHR32089:SF112">
    <property type="entry name" value="LYSOZYME-LIKE PROTEIN-RELATED"/>
    <property type="match status" value="1"/>
</dbReference>
<dbReference type="InterPro" id="IPR003660">
    <property type="entry name" value="HAMP_dom"/>
</dbReference>
<dbReference type="Pfam" id="PF00015">
    <property type="entry name" value="MCPsignal"/>
    <property type="match status" value="1"/>
</dbReference>
<dbReference type="Pfam" id="PF00672">
    <property type="entry name" value="HAMP"/>
    <property type="match status" value="1"/>
</dbReference>
<dbReference type="Proteomes" id="UP000006334">
    <property type="component" value="Unassembled WGS sequence"/>
</dbReference>
<feature type="domain" description="Methyl-accepting transducer" evidence="7">
    <location>
        <begin position="270"/>
        <end position="506"/>
    </location>
</feature>
<dbReference type="eggNOG" id="COG0840">
    <property type="taxonomic scope" value="Bacteria"/>
</dbReference>
<dbReference type="PROSITE" id="PS50111">
    <property type="entry name" value="CHEMOTAXIS_TRANSDUC_2"/>
    <property type="match status" value="1"/>
</dbReference>
<evidence type="ECO:0000256" key="6">
    <source>
        <dbReference type="SAM" id="Phobius"/>
    </source>
</evidence>
<evidence type="ECO:0000256" key="1">
    <source>
        <dbReference type="ARBA" id="ARBA00004429"/>
    </source>
</evidence>
<protein>
    <submittedName>
        <fullName evidence="10">Methyl-accepting chemotaxis protein</fullName>
    </submittedName>
</protein>
<dbReference type="GO" id="GO:0004888">
    <property type="term" value="F:transmembrane signaling receptor activity"/>
    <property type="evidence" value="ECO:0007669"/>
    <property type="project" value="InterPro"/>
</dbReference>
<evidence type="ECO:0000256" key="2">
    <source>
        <dbReference type="ARBA" id="ARBA00022519"/>
    </source>
</evidence>
<keyword evidence="3 5" id="KW-0807">Transducer</keyword>
<reference evidence="10 11" key="1">
    <citation type="journal article" date="2017" name="Antonie Van Leeuwenhoek">
        <title>Rhizobium rhizosphaerae sp. nov., a novel species isolated from rice rhizosphere.</title>
        <authorList>
            <person name="Zhao J.J."/>
            <person name="Zhang J."/>
            <person name="Zhang R.J."/>
            <person name="Zhang C.W."/>
            <person name="Yin H.Q."/>
            <person name="Zhang X.X."/>
        </authorList>
    </citation>
    <scope>NUCLEOTIDE SEQUENCE [LARGE SCALE GENOMIC DNA]</scope>
    <source>
        <strain evidence="10 11">E3</strain>
    </source>
</reference>
<dbReference type="GO" id="GO:0007165">
    <property type="term" value="P:signal transduction"/>
    <property type="evidence" value="ECO:0007669"/>
    <property type="project" value="UniProtKB-KW"/>
</dbReference>
<evidence type="ECO:0000259" key="7">
    <source>
        <dbReference type="PROSITE" id="PS50111"/>
    </source>
</evidence>
<dbReference type="InterPro" id="IPR000727">
    <property type="entry name" value="T_SNARE_dom"/>
</dbReference>
<dbReference type="GO" id="GO:0005886">
    <property type="term" value="C:plasma membrane"/>
    <property type="evidence" value="ECO:0007669"/>
    <property type="project" value="UniProtKB-SubCell"/>
</dbReference>
<evidence type="ECO:0000313" key="10">
    <source>
        <dbReference type="EMBL" id="GAC13468.1"/>
    </source>
</evidence>
<dbReference type="STRING" id="1127673.GLIP_0823"/>
<dbReference type="FunFam" id="1.10.287.950:FF:000001">
    <property type="entry name" value="Methyl-accepting chemotaxis sensory transducer"/>
    <property type="match status" value="1"/>
</dbReference>
<comment type="similarity">
    <text evidence="4">Belongs to the methyl-accepting chemotaxis (MCP) protein family.</text>
</comment>
<dbReference type="PRINTS" id="PR00260">
    <property type="entry name" value="CHEMTRNSDUCR"/>
</dbReference>
<dbReference type="EMBL" id="BAEN01000021">
    <property type="protein sequence ID" value="GAC13468.1"/>
    <property type="molecule type" value="Genomic_DNA"/>
</dbReference>
<keyword evidence="6" id="KW-0812">Transmembrane</keyword>
<dbReference type="RefSeq" id="WP_008843285.1">
    <property type="nucleotide sequence ID" value="NZ_BAEN01000021.1"/>
</dbReference>
<comment type="caution">
    <text evidence="10">The sequence shown here is derived from an EMBL/GenBank/DDBJ whole genome shotgun (WGS) entry which is preliminary data.</text>
</comment>
<dbReference type="PANTHER" id="PTHR32089">
    <property type="entry name" value="METHYL-ACCEPTING CHEMOTAXIS PROTEIN MCPB"/>
    <property type="match status" value="1"/>
</dbReference>
<evidence type="ECO:0000256" key="4">
    <source>
        <dbReference type="ARBA" id="ARBA00029447"/>
    </source>
</evidence>
<dbReference type="CDD" id="cd06225">
    <property type="entry name" value="HAMP"/>
    <property type="match status" value="1"/>
</dbReference>
<keyword evidence="2" id="KW-0997">Cell inner membrane</keyword>
<organism evidence="10 11">
    <name type="scientific">Aliiglaciecola lipolytica E3</name>
    <dbReference type="NCBI Taxonomy" id="1127673"/>
    <lineage>
        <taxon>Bacteria</taxon>
        <taxon>Pseudomonadati</taxon>
        <taxon>Pseudomonadota</taxon>
        <taxon>Gammaproteobacteria</taxon>
        <taxon>Alteromonadales</taxon>
        <taxon>Alteromonadaceae</taxon>
        <taxon>Aliiglaciecola</taxon>
    </lineage>
</organism>
<comment type="subcellular location">
    <subcellularLocation>
        <location evidence="1">Cell inner membrane</location>
        <topology evidence="1">Multi-pass membrane protein</topology>
    </subcellularLocation>
</comment>
<dbReference type="SMART" id="SM00283">
    <property type="entry name" value="MA"/>
    <property type="match status" value="1"/>
</dbReference>
<feature type="domain" description="T-SNARE coiled-coil homology" evidence="8">
    <location>
        <begin position="457"/>
        <end position="519"/>
    </location>
</feature>
<dbReference type="InterPro" id="IPR004090">
    <property type="entry name" value="Chemotax_Me-accpt_rcpt"/>
</dbReference>
<proteinExistence type="inferred from homology"/>
<gene>
    <name evidence="10" type="primary">mcp</name>
    <name evidence="10" type="ORF">GLIP_0823</name>
</gene>
<keyword evidence="11" id="KW-1185">Reference proteome</keyword>
<dbReference type="SUPFAM" id="SSF58104">
    <property type="entry name" value="Methyl-accepting chemotaxis protein (MCP) signaling domain"/>
    <property type="match status" value="1"/>
</dbReference>
<sequence>MIPEQFKKLRPKIIGLLGVGIISVGLIAIFSFSILSNKIDQYDSLIKREVTATFISDSINLNFKRQVQEWKNVLLRGKDQADREKYWQSFLKTHKKIQTEVNTYLALQLDDKTLSLMRQFGQVHQGLLKQYERGYQTFISSGFDHSVGDDAVRGIDREPTQLLESLSQLLHNRAIEASTETEASATAAIDYGTLAIILAIIIFTTLIAWFMNNSVVRPLTALIDHLREVSKGNYDKEVVFYRSDEIGRMSKAIEVLRQNLKQICNEMAVTQSDLENVSDSLLDSASAITNGVQSQNAKTAIVSDAARDLSQSAHLVTERTHLATTEANNANTASESSMRVMQETISVIRDSSSQIQTTTEVIDGLANDINNVGTVLDVIKSIAEQTNLLALNAAIEAARAGEQGRGFAVVADEVRTLAARTQKSTEEIQDIISSVQSGAQQAVLSIASGQKATEAGVDKVLDADHKLQSIVTHIDKVSALINDIAGILGEQKQVTDNIAGNMDEINAIAQTNSTHADSCQKDNKTLSQVKMRMDAVLEKLKGNN</sequence>
<keyword evidence="2" id="KW-1003">Cell membrane</keyword>
<dbReference type="AlphaFoldDB" id="K6Y9Y8"/>
<dbReference type="SMART" id="SM00304">
    <property type="entry name" value="HAMP"/>
    <property type="match status" value="1"/>
</dbReference>
<feature type="transmembrane region" description="Helical" evidence="6">
    <location>
        <begin position="13"/>
        <end position="35"/>
    </location>
</feature>
<dbReference type="PROSITE" id="PS50885">
    <property type="entry name" value="HAMP"/>
    <property type="match status" value="1"/>
</dbReference>
<dbReference type="CDD" id="cd11386">
    <property type="entry name" value="MCP_signal"/>
    <property type="match status" value="1"/>
</dbReference>
<evidence type="ECO:0000259" key="9">
    <source>
        <dbReference type="PROSITE" id="PS50885"/>
    </source>
</evidence>
<evidence type="ECO:0000259" key="8">
    <source>
        <dbReference type="PROSITE" id="PS50192"/>
    </source>
</evidence>
<evidence type="ECO:0000313" key="11">
    <source>
        <dbReference type="Proteomes" id="UP000006334"/>
    </source>
</evidence>
<dbReference type="GO" id="GO:0006935">
    <property type="term" value="P:chemotaxis"/>
    <property type="evidence" value="ECO:0007669"/>
    <property type="project" value="InterPro"/>
</dbReference>
<name>K6Y9Y8_9ALTE</name>
<dbReference type="InterPro" id="IPR004089">
    <property type="entry name" value="MCPsignal_dom"/>
</dbReference>
<evidence type="ECO:0000256" key="5">
    <source>
        <dbReference type="PROSITE-ProRule" id="PRU00284"/>
    </source>
</evidence>
<dbReference type="Gene3D" id="6.10.340.10">
    <property type="match status" value="1"/>
</dbReference>
<feature type="domain" description="HAMP" evidence="9">
    <location>
        <begin position="213"/>
        <end position="265"/>
    </location>
</feature>
<keyword evidence="6" id="KW-0472">Membrane</keyword>
<dbReference type="OrthoDB" id="1884279at2"/>
<evidence type="ECO:0000256" key="3">
    <source>
        <dbReference type="ARBA" id="ARBA00023224"/>
    </source>
</evidence>
<feature type="transmembrane region" description="Helical" evidence="6">
    <location>
        <begin position="191"/>
        <end position="211"/>
    </location>
</feature>